<feature type="signal peptide" evidence="1">
    <location>
        <begin position="1"/>
        <end position="18"/>
    </location>
</feature>
<protein>
    <submittedName>
        <fullName evidence="2">Uncharacterized protein</fullName>
    </submittedName>
</protein>
<reference evidence="2" key="1">
    <citation type="submission" date="2016-10" db="EMBL/GenBank/DDBJ databases">
        <title>The assassin bug Pristhesancus plagipennis produces two different types of venom.</title>
        <authorList>
            <person name="Walker A.A."/>
            <person name="Herzig V."/>
            <person name="Jin J."/>
            <person name="Fry B.G."/>
            <person name="King G.F."/>
        </authorList>
    </citation>
    <scope>NUCLEOTIDE SEQUENCE</scope>
    <source>
        <tissue evidence="2">Venom/labial glands</tissue>
    </source>
</reference>
<evidence type="ECO:0000313" key="2">
    <source>
        <dbReference type="EMBL" id="ATU82803.1"/>
    </source>
</evidence>
<dbReference type="AlphaFoldDB" id="A0A2K8JP48"/>
<sequence length="89" mass="10082">MYLILVLLIILSANSSHSTMFPTRLIRTAVAHKEAQSPSLPFDKWPNDLDTASQVVFRPLFLTIAEIANYSFTVSSLENFEDSFDLARF</sequence>
<feature type="chain" id="PRO_5014726558" evidence="1">
    <location>
        <begin position="19"/>
        <end position="89"/>
    </location>
</feature>
<organism evidence="2">
    <name type="scientific">Pristhesancus plagipennis</name>
    <name type="common">Common assassin bug</name>
    <dbReference type="NCBI Taxonomy" id="1955184"/>
    <lineage>
        <taxon>Eukaryota</taxon>
        <taxon>Metazoa</taxon>
        <taxon>Ecdysozoa</taxon>
        <taxon>Arthropoda</taxon>
        <taxon>Hexapoda</taxon>
        <taxon>Insecta</taxon>
        <taxon>Pterygota</taxon>
        <taxon>Neoptera</taxon>
        <taxon>Paraneoptera</taxon>
        <taxon>Hemiptera</taxon>
        <taxon>Heteroptera</taxon>
        <taxon>Panheteroptera</taxon>
        <taxon>Cimicomorpha</taxon>
        <taxon>Reduviidae</taxon>
        <taxon>Harpactorinae</taxon>
        <taxon>Harpactorini</taxon>
        <taxon>Pristhesancus</taxon>
    </lineage>
</organism>
<keyword evidence="1" id="KW-0732">Signal</keyword>
<accession>A0A2K8JP48</accession>
<proteinExistence type="evidence at transcript level"/>
<name>A0A2K8JP48_PRIPG</name>
<evidence type="ECO:0000256" key="1">
    <source>
        <dbReference type="SAM" id="SignalP"/>
    </source>
</evidence>
<dbReference type="EMBL" id="KY031052">
    <property type="protein sequence ID" value="ATU82803.1"/>
    <property type="molecule type" value="mRNA"/>
</dbReference>